<evidence type="ECO:0000256" key="2">
    <source>
        <dbReference type="SAM" id="Phobius"/>
    </source>
</evidence>
<name>A0AAD7C5I5_9AGAR</name>
<keyword evidence="4" id="KW-1185">Reference proteome</keyword>
<evidence type="ECO:0000313" key="3">
    <source>
        <dbReference type="EMBL" id="KAJ7639417.1"/>
    </source>
</evidence>
<dbReference type="Proteomes" id="UP001221142">
    <property type="component" value="Unassembled WGS sequence"/>
</dbReference>
<evidence type="ECO:0008006" key="5">
    <source>
        <dbReference type="Google" id="ProtNLM"/>
    </source>
</evidence>
<proteinExistence type="predicted"/>
<reference evidence="3" key="1">
    <citation type="submission" date="2023-03" db="EMBL/GenBank/DDBJ databases">
        <title>Massive genome expansion in bonnet fungi (Mycena s.s.) driven by repeated elements and novel gene families across ecological guilds.</title>
        <authorList>
            <consortium name="Lawrence Berkeley National Laboratory"/>
            <person name="Harder C.B."/>
            <person name="Miyauchi S."/>
            <person name="Viragh M."/>
            <person name="Kuo A."/>
            <person name="Thoen E."/>
            <person name="Andreopoulos B."/>
            <person name="Lu D."/>
            <person name="Skrede I."/>
            <person name="Drula E."/>
            <person name="Henrissat B."/>
            <person name="Morin E."/>
            <person name="Kohler A."/>
            <person name="Barry K."/>
            <person name="LaButti K."/>
            <person name="Morin E."/>
            <person name="Salamov A."/>
            <person name="Lipzen A."/>
            <person name="Mereny Z."/>
            <person name="Hegedus B."/>
            <person name="Baldrian P."/>
            <person name="Stursova M."/>
            <person name="Weitz H."/>
            <person name="Taylor A."/>
            <person name="Grigoriev I.V."/>
            <person name="Nagy L.G."/>
            <person name="Martin F."/>
            <person name="Kauserud H."/>
        </authorList>
    </citation>
    <scope>NUCLEOTIDE SEQUENCE</scope>
    <source>
        <strain evidence="3">9284</strain>
    </source>
</reference>
<evidence type="ECO:0000313" key="4">
    <source>
        <dbReference type="Proteomes" id="UP001221142"/>
    </source>
</evidence>
<feature type="transmembrane region" description="Helical" evidence="2">
    <location>
        <begin position="188"/>
        <end position="208"/>
    </location>
</feature>
<protein>
    <recommendedName>
        <fullName evidence="5">TLC domain-containing protein</fullName>
    </recommendedName>
</protein>
<feature type="compositionally biased region" description="Low complexity" evidence="1">
    <location>
        <begin position="238"/>
        <end position="250"/>
    </location>
</feature>
<feature type="transmembrane region" description="Helical" evidence="2">
    <location>
        <begin position="35"/>
        <end position="54"/>
    </location>
</feature>
<accession>A0AAD7C5I5</accession>
<feature type="transmembrane region" description="Helical" evidence="2">
    <location>
        <begin position="153"/>
        <end position="176"/>
    </location>
</feature>
<evidence type="ECO:0000256" key="1">
    <source>
        <dbReference type="SAM" id="MobiDB-lite"/>
    </source>
</evidence>
<keyword evidence="2" id="KW-0472">Membrane</keyword>
<sequence>MRADSVSTALATTTVTIVLHHALRTYYDTRRQKAWIVTTLSSAVTTFGSLPFLWDVVQSGGDVTALQPRRALAAIVCRTFQGLLLADLIIGCRYYREHVTLCWGWIHHSSYIILLHYLLRSGAAHCFCLAAFMELPTLHLALSFLHPRLRHDVLFCGLFLATRILFHLALIVAFSTTLGRSVVGGNPLPVVFLGMAFPGHVMWFTQSVRGTMRRGRSKSISISQPAEIKADFPSTPTEELSGSWSSASSDSDSDLSSESELTTPTFEASGPTWDAIVDLPTIVL</sequence>
<comment type="caution">
    <text evidence="3">The sequence shown here is derived from an EMBL/GenBank/DDBJ whole genome shotgun (WGS) entry which is preliminary data.</text>
</comment>
<dbReference type="AlphaFoldDB" id="A0AAD7C5I5"/>
<gene>
    <name evidence="3" type="ORF">FB45DRAFT_426482</name>
</gene>
<keyword evidence="2" id="KW-0812">Transmembrane</keyword>
<feature type="transmembrane region" description="Helical" evidence="2">
    <location>
        <begin position="111"/>
        <end position="132"/>
    </location>
</feature>
<organism evidence="3 4">
    <name type="scientific">Roridomyces roridus</name>
    <dbReference type="NCBI Taxonomy" id="1738132"/>
    <lineage>
        <taxon>Eukaryota</taxon>
        <taxon>Fungi</taxon>
        <taxon>Dikarya</taxon>
        <taxon>Basidiomycota</taxon>
        <taxon>Agaricomycotina</taxon>
        <taxon>Agaricomycetes</taxon>
        <taxon>Agaricomycetidae</taxon>
        <taxon>Agaricales</taxon>
        <taxon>Marasmiineae</taxon>
        <taxon>Mycenaceae</taxon>
        <taxon>Roridomyces</taxon>
    </lineage>
</organism>
<feature type="region of interest" description="Disordered" evidence="1">
    <location>
        <begin position="231"/>
        <end position="271"/>
    </location>
</feature>
<keyword evidence="2" id="KW-1133">Transmembrane helix</keyword>
<dbReference type="EMBL" id="JARKIF010000005">
    <property type="protein sequence ID" value="KAJ7639417.1"/>
    <property type="molecule type" value="Genomic_DNA"/>
</dbReference>